<dbReference type="PROSITE" id="PS51032">
    <property type="entry name" value="AP2_ERF"/>
    <property type="match status" value="1"/>
</dbReference>
<dbReference type="EMBL" id="JABCRI010000012">
    <property type="protein sequence ID" value="KAF8396055.1"/>
    <property type="molecule type" value="Genomic_DNA"/>
</dbReference>
<protein>
    <recommendedName>
        <fullName evidence="9">AP2/ERF domain-containing protein</fullName>
    </recommendedName>
</protein>
<keyword evidence="4" id="KW-0238">DNA-binding</keyword>
<name>A0A834YYB7_TETSI</name>
<evidence type="ECO:0000313" key="10">
    <source>
        <dbReference type="EMBL" id="KAF8396055.1"/>
    </source>
</evidence>
<gene>
    <name evidence="10" type="ORF">HHK36_017667</name>
</gene>
<proteinExistence type="predicted"/>
<keyword evidence="2" id="KW-0936">Ethylene signaling pathway</keyword>
<dbReference type="InterPro" id="IPR016177">
    <property type="entry name" value="DNA-bd_dom_sf"/>
</dbReference>
<dbReference type="InterPro" id="IPR001471">
    <property type="entry name" value="AP2/ERF_dom"/>
</dbReference>
<feature type="region of interest" description="Disordered" evidence="8">
    <location>
        <begin position="167"/>
        <end position="211"/>
    </location>
</feature>
<feature type="region of interest" description="Disordered" evidence="8">
    <location>
        <begin position="241"/>
        <end position="296"/>
    </location>
</feature>
<comment type="caution">
    <text evidence="10">The sequence shown here is derived from an EMBL/GenBank/DDBJ whole genome shotgun (WGS) entry which is preliminary data.</text>
</comment>
<dbReference type="SUPFAM" id="SSF54171">
    <property type="entry name" value="DNA-binding domain"/>
    <property type="match status" value="1"/>
</dbReference>
<feature type="compositionally biased region" description="Gly residues" evidence="8">
    <location>
        <begin position="273"/>
        <end position="286"/>
    </location>
</feature>
<dbReference type="OrthoDB" id="674504at2759"/>
<dbReference type="PANTHER" id="PTHR31190">
    <property type="entry name" value="DNA-BINDING DOMAIN"/>
    <property type="match status" value="1"/>
</dbReference>
<evidence type="ECO:0000256" key="3">
    <source>
        <dbReference type="ARBA" id="ARBA00023015"/>
    </source>
</evidence>
<dbReference type="CDD" id="cd00018">
    <property type="entry name" value="AP2"/>
    <property type="match status" value="1"/>
</dbReference>
<reference evidence="10 11" key="1">
    <citation type="submission" date="2020-04" db="EMBL/GenBank/DDBJ databases">
        <title>Plant Genome Project.</title>
        <authorList>
            <person name="Zhang R.-G."/>
        </authorList>
    </citation>
    <scope>NUCLEOTIDE SEQUENCE [LARGE SCALE GENOMIC DNA]</scope>
    <source>
        <strain evidence="10">YNK0</strain>
        <tissue evidence="10">Leaf</tissue>
    </source>
</reference>
<dbReference type="Gene3D" id="3.30.730.10">
    <property type="entry name" value="AP2/ERF domain"/>
    <property type="match status" value="1"/>
</dbReference>
<dbReference type="AlphaFoldDB" id="A0A834YYB7"/>
<dbReference type="InterPro" id="IPR036955">
    <property type="entry name" value="AP2/ERF_dom_sf"/>
</dbReference>
<keyword evidence="5" id="KW-0010">Activator</keyword>
<dbReference type="GO" id="GO:0003700">
    <property type="term" value="F:DNA-binding transcription factor activity"/>
    <property type="evidence" value="ECO:0007669"/>
    <property type="project" value="InterPro"/>
</dbReference>
<keyword evidence="7" id="KW-0539">Nucleus</keyword>
<evidence type="ECO:0000259" key="9">
    <source>
        <dbReference type="PROSITE" id="PS51032"/>
    </source>
</evidence>
<evidence type="ECO:0000256" key="5">
    <source>
        <dbReference type="ARBA" id="ARBA00023159"/>
    </source>
</evidence>
<evidence type="ECO:0000256" key="1">
    <source>
        <dbReference type="ARBA" id="ARBA00004123"/>
    </source>
</evidence>
<dbReference type="GO" id="GO:0009873">
    <property type="term" value="P:ethylene-activated signaling pathway"/>
    <property type="evidence" value="ECO:0007669"/>
    <property type="project" value="UniProtKB-KW"/>
</dbReference>
<dbReference type="InterPro" id="IPR044808">
    <property type="entry name" value="ERF_plant"/>
</dbReference>
<comment type="subcellular location">
    <subcellularLocation>
        <location evidence="1">Nucleus</location>
    </subcellularLocation>
</comment>
<dbReference type="SMART" id="SM00380">
    <property type="entry name" value="AP2"/>
    <property type="match status" value="1"/>
</dbReference>
<keyword evidence="3" id="KW-0805">Transcription regulation</keyword>
<dbReference type="GO" id="GO:0000976">
    <property type="term" value="F:transcription cis-regulatory region binding"/>
    <property type="evidence" value="ECO:0007669"/>
    <property type="project" value="UniProtKB-ARBA"/>
</dbReference>
<accession>A0A834YYB7</accession>
<keyword evidence="11" id="KW-1185">Reference proteome</keyword>
<dbReference type="GO" id="GO:0006950">
    <property type="term" value="P:response to stress"/>
    <property type="evidence" value="ECO:0007669"/>
    <property type="project" value="UniProtKB-ARBA"/>
</dbReference>
<dbReference type="Proteomes" id="UP000655225">
    <property type="component" value="Unassembled WGS sequence"/>
</dbReference>
<keyword evidence="6" id="KW-0804">Transcription</keyword>
<dbReference type="PANTHER" id="PTHR31190:SF499">
    <property type="entry name" value="ETHYLENE-RESPONSIVE TRANSCRIPTION FACTOR ERF105"/>
    <property type="match status" value="1"/>
</dbReference>
<dbReference type="Pfam" id="PF00847">
    <property type="entry name" value="AP2"/>
    <property type="match status" value="1"/>
</dbReference>
<evidence type="ECO:0000313" key="11">
    <source>
        <dbReference type="Proteomes" id="UP000655225"/>
    </source>
</evidence>
<evidence type="ECO:0000256" key="2">
    <source>
        <dbReference type="ARBA" id="ARBA00022745"/>
    </source>
</evidence>
<sequence>MSESLLVPDPEIAISDYLNDDSNRDRSLSEFFGHHPIPFDENRNDFFSFGTKRQMIDLTTPKNPNSSSLPPPPVKKLELLHFTEQPQVPGQISSELGKRRHYRGVRRRQRGKFAAEIRDPKRRGSRIWLGTKAILNFDNAIEAAKAYDRAAFEIRGSKAILNFPLEAGKRAEPEPPGSNGRKRRRGTEIEEVERERGRNRESRTAERVRESKKPREIEIELGLGFSKNDCHRQSFIAPLRREESREGGEERYMTPRGTEQRQVHEEIPVAGECKGGSGEGGNGGWGSYDYCSKGGD</sequence>
<dbReference type="PRINTS" id="PR00367">
    <property type="entry name" value="ETHRSPELEMNT"/>
</dbReference>
<feature type="domain" description="AP2/ERF" evidence="9">
    <location>
        <begin position="101"/>
        <end position="164"/>
    </location>
</feature>
<evidence type="ECO:0000256" key="7">
    <source>
        <dbReference type="ARBA" id="ARBA00023242"/>
    </source>
</evidence>
<evidence type="ECO:0000256" key="6">
    <source>
        <dbReference type="ARBA" id="ARBA00023163"/>
    </source>
</evidence>
<feature type="compositionally biased region" description="Basic and acidic residues" evidence="8">
    <location>
        <begin position="193"/>
        <end position="211"/>
    </location>
</feature>
<feature type="compositionally biased region" description="Basic and acidic residues" evidence="8">
    <location>
        <begin position="241"/>
        <end position="267"/>
    </location>
</feature>
<organism evidence="10 11">
    <name type="scientific">Tetracentron sinense</name>
    <name type="common">Spur-leaf</name>
    <dbReference type="NCBI Taxonomy" id="13715"/>
    <lineage>
        <taxon>Eukaryota</taxon>
        <taxon>Viridiplantae</taxon>
        <taxon>Streptophyta</taxon>
        <taxon>Embryophyta</taxon>
        <taxon>Tracheophyta</taxon>
        <taxon>Spermatophyta</taxon>
        <taxon>Magnoliopsida</taxon>
        <taxon>Trochodendrales</taxon>
        <taxon>Trochodendraceae</taxon>
        <taxon>Tetracentron</taxon>
    </lineage>
</organism>
<evidence type="ECO:0000256" key="4">
    <source>
        <dbReference type="ARBA" id="ARBA00023125"/>
    </source>
</evidence>
<evidence type="ECO:0000256" key="8">
    <source>
        <dbReference type="SAM" id="MobiDB-lite"/>
    </source>
</evidence>
<dbReference type="GO" id="GO:0005634">
    <property type="term" value="C:nucleus"/>
    <property type="evidence" value="ECO:0007669"/>
    <property type="project" value="UniProtKB-SubCell"/>
</dbReference>